<dbReference type="NCBIfam" id="TIGR00231">
    <property type="entry name" value="small_GTP"/>
    <property type="match status" value="1"/>
</dbReference>
<dbReference type="InterPro" id="IPR006073">
    <property type="entry name" value="GTP-bd"/>
</dbReference>
<dbReference type="STRING" id="1903179.BI347_18000"/>
<evidence type="ECO:0000313" key="3">
    <source>
        <dbReference type="Proteomes" id="UP000180088"/>
    </source>
</evidence>
<dbReference type="InterPro" id="IPR027417">
    <property type="entry name" value="P-loop_NTPase"/>
</dbReference>
<dbReference type="Gene3D" id="3.40.50.300">
    <property type="entry name" value="P-loop containing nucleotide triphosphate hydrolases"/>
    <property type="match status" value="1"/>
</dbReference>
<dbReference type="PANTHER" id="PTHR42714:SF2">
    <property type="entry name" value="TRNA MODIFICATION GTPASE GTPBP3, MITOCHONDRIAL"/>
    <property type="match status" value="1"/>
</dbReference>
<reference evidence="2 3" key="1">
    <citation type="submission" date="2016-09" db="EMBL/GenBank/DDBJ databases">
        <title>Chromobacterium muskegensis sp. nov., an insecticidal bacterium isolated from Sphagnum bogs.</title>
        <authorList>
            <person name="Sparks M.E."/>
            <person name="Blackburn M.B."/>
            <person name="Gundersen-Rindal D.E."/>
            <person name="Mitchell A."/>
            <person name="Farrar R."/>
            <person name="Kuhar D."/>
        </authorList>
    </citation>
    <scope>NUCLEOTIDE SEQUENCE [LARGE SCALE GENOMIC DNA]</scope>
    <source>
        <strain evidence="2 3">37-2</strain>
    </source>
</reference>
<dbReference type="RefSeq" id="WP_071116631.1">
    <property type="nucleotide sequence ID" value="NZ_MKCS01000002.1"/>
</dbReference>
<dbReference type="Pfam" id="PF01926">
    <property type="entry name" value="MMR_HSR1"/>
    <property type="match status" value="1"/>
</dbReference>
<dbReference type="CDD" id="cd11383">
    <property type="entry name" value="YfjP"/>
    <property type="match status" value="1"/>
</dbReference>
<dbReference type="Proteomes" id="UP000180088">
    <property type="component" value="Unassembled WGS sequence"/>
</dbReference>
<gene>
    <name evidence="2" type="ORF">BI347_18000</name>
</gene>
<sequence length="293" mass="33082">MTQPKTPQEIAQLLQELFQTHAGALPANQLQALRERIDELVYYSATVGLMGKSGAGKSSLCNALFGEEVAEVDDVAPCTVWPTEFTLAHQNGKGISLIDMPGVGECQGKEAEYAERYRDMLPELDLILWVIKADDRALSIDEQCYKQLIRPHLVEFDIPLLFVVNQIDKIEPCREWNGASQSPGPQQLNNISRKQVELCRLFEVPLSQILVISAVEGYGLQLLLEQIIHRLPKEKKWSVTREARAEYVTPSIQRESVTGLWEAVKDAAKALLREGWATISRRVEGWLDKLFNW</sequence>
<evidence type="ECO:0000259" key="1">
    <source>
        <dbReference type="Pfam" id="PF01926"/>
    </source>
</evidence>
<comment type="caution">
    <text evidence="2">The sequence shown here is derived from an EMBL/GenBank/DDBJ whole genome shotgun (WGS) entry which is preliminary data.</text>
</comment>
<dbReference type="GO" id="GO:0005525">
    <property type="term" value="F:GTP binding"/>
    <property type="evidence" value="ECO:0007669"/>
    <property type="project" value="InterPro"/>
</dbReference>
<protein>
    <recommendedName>
        <fullName evidence="1">G domain-containing protein</fullName>
    </recommendedName>
</protein>
<dbReference type="GO" id="GO:0030488">
    <property type="term" value="P:tRNA methylation"/>
    <property type="evidence" value="ECO:0007669"/>
    <property type="project" value="TreeGrafter"/>
</dbReference>
<dbReference type="AlphaFoldDB" id="A0A1S1WWC5"/>
<dbReference type="OrthoDB" id="9779790at2"/>
<proteinExistence type="predicted"/>
<dbReference type="GO" id="GO:0002098">
    <property type="term" value="P:tRNA wobble uridine modification"/>
    <property type="evidence" value="ECO:0007669"/>
    <property type="project" value="TreeGrafter"/>
</dbReference>
<organism evidence="2 3">
    <name type="scientific">Chromobacterium sphagni</name>
    <dbReference type="NCBI Taxonomy" id="1903179"/>
    <lineage>
        <taxon>Bacteria</taxon>
        <taxon>Pseudomonadati</taxon>
        <taxon>Pseudomonadota</taxon>
        <taxon>Betaproteobacteria</taxon>
        <taxon>Neisseriales</taxon>
        <taxon>Chromobacteriaceae</taxon>
        <taxon>Chromobacterium</taxon>
    </lineage>
</organism>
<name>A0A1S1WWC5_9NEIS</name>
<dbReference type="SUPFAM" id="SSF52540">
    <property type="entry name" value="P-loop containing nucleoside triphosphate hydrolases"/>
    <property type="match status" value="1"/>
</dbReference>
<evidence type="ECO:0000313" key="2">
    <source>
        <dbReference type="EMBL" id="OHX11551.1"/>
    </source>
</evidence>
<dbReference type="PANTHER" id="PTHR42714">
    <property type="entry name" value="TRNA MODIFICATION GTPASE GTPBP3"/>
    <property type="match status" value="1"/>
</dbReference>
<accession>A0A1S1WWC5</accession>
<dbReference type="GO" id="GO:0005829">
    <property type="term" value="C:cytosol"/>
    <property type="evidence" value="ECO:0007669"/>
    <property type="project" value="TreeGrafter"/>
</dbReference>
<feature type="domain" description="G" evidence="1">
    <location>
        <begin position="46"/>
        <end position="165"/>
    </location>
</feature>
<dbReference type="EMBL" id="MKCS01000002">
    <property type="protein sequence ID" value="OHX11551.1"/>
    <property type="molecule type" value="Genomic_DNA"/>
</dbReference>
<dbReference type="InterPro" id="IPR005225">
    <property type="entry name" value="Small_GTP-bd"/>
</dbReference>